<comment type="caution">
    <text evidence="1">The sequence shown here is derived from an EMBL/GenBank/DDBJ whole genome shotgun (WGS) entry which is preliminary data.</text>
</comment>
<accession>A0ACC2UB32</accession>
<dbReference type="Proteomes" id="UP001165960">
    <property type="component" value="Unassembled WGS sequence"/>
</dbReference>
<evidence type="ECO:0000313" key="1">
    <source>
        <dbReference type="EMBL" id="KAJ9084233.1"/>
    </source>
</evidence>
<name>A0ACC2UB32_9FUNG</name>
<dbReference type="EMBL" id="QTSX02000866">
    <property type="protein sequence ID" value="KAJ9084233.1"/>
    <property type="molecule type" value="Genomic_DNA"/>
</dbReference>
<evidence type="ECO:0000313" key="2">
    <source>
        <dbReference type="Proteomes" id="UP001165960"/>
    </source>
</evidence>
<protein>
    <submittedName>
        <fullName evidence="1">Uncharacterized protein</fullName>
    </submittedName>
</protein>
<gene>
    <name evidence="1" type="ORF">DSO57_1026566</name>
</gene>
<proteinExistence type="predicted"/>
<sequence length="767" mass="83962">MDASTSWGDRWHPGDDISDTCLDASHRVMGDTGEAKASGIRNSIAGLDTVTRLVGIPAVGAAISGGSAPASGSLTASTMPANPGNSVEDQGNGKAMSLHKNDQNSISQINPIASPPIAPAIIIGPSSSNLELSSCQKIVEEFQYLLEKSQQLFLGLRELSPVGGASGSHTFSGRLRFTPRYLVWLPSLNLLELWKFQQVHRTILESKEHYGLKRWEVGEIASKIGQLYYHYYLRTSETNYLHEAHVFYEAILDRAYFKDVLDAKNPAQMIKKLRYYARFIVVGLLLQRTQHVTKLLAELTALVEEYTKTFKPVDSMEWQMVLQEISAFLEAERKLVPFAINTAQPLPIQSRLPSVRPVALESSKGTLLLGTVLADPKPKLASLRLQQAIIMGNTVQQLKFSELTLDMYRMVLTLEREITKPLPAPTKSGNGPTEGGDDNPPQPLANSLSEPRAKPNSLGLTAVSPRRATLPPPNKHMLFRPTLGQLLIYIANAYKEITENSALLLYLSAEGVKASPAEGGATLGYNGGCATSFRKPVEKAADVADSVAATHCLHPGDIVPFTRKPLFLIIDSTNSQAFKNIPRLFNQPLLCFMSPISSPFRDTAKTGSLMTMFLYSPLVAFCHLADLTELTPETWAQMSEMFHGLEDSIVEVLLSNSNVDAGVKRFLLDDFSRLLIARFILCHMVIASHRLTKDPKNLPSCSPPFPEDIFSSSILVSSLQSLVELTSTGLIYSNLPQVAQSTSPQSSKSPIPGFSPIQPPATLEEKK</sequence>
<organism evidence="1 2">
    <name type="scientific">Entomophthora muscae</name>
    <dbReference type="NCBI Taxonomy" id="34485"/>
    <lineage>
        <taxon>Eukaryota</taxon>
        <taxon>Fungi</taxon>
        <taxon>Fungi incertae sedis</taxon>
        <taxon>Zoopagomycota</taxon>
        <taxon>Entomophthoromycotina</taxon>
        <taxon>Entomophthoromycetes</taxon>
        <taxon>Entomophthorales</taxon>
        <taxon>Entomophthoraceae</taxon>
        <taxon>Entomophthora</taxon>
    </lineage>
</organism>
<reference evidence="1" key="1">
    <citation type="submission" date="2022-04" db="EMBL/GenBank/DDBJ databases">
        <title>Genome of the entomopathogenic fungus Entomophthora muscae.</title>
        <authorList>
            <person name="Elya C."/>
            <person name="Lovett B.R."/>
            <person name="Lee E."/>
            <person name="Macias A.M."/>
            <person name="Hajek A.E."/>
            <person name="De Bivort B.L."/>
            <person name="Kasson M.T."/>
            <person name="De Fine Licht H.H."/>
            <person name="Stajich J.E."/>
        </authorList>
    </citation>
    <scope>NUCLEOTIDE SEQUENCE</scope>
    <source>
        <strain evidence="1">Berkeley</strain>
    </source>
</reference>
<keyword evidence="2" id="KW-1185">Reference proteome</keyword>